<evidence type="ECO:0000256" key="2">
    <source>
        <dbReference type="SAM" id="MobiDB-lite"/>
    </source>
</evidence>
<dbReference type="EMBL" id="ASPP01009122">
    <property type="protein sequence ID" value="ETO24593.1"/>
    <property type="molecule type" value="Genomic_DNA"/>
</dbReference>
<dbReference type="SUPFAM" id="SSF53098">
    <property type="entry name" value="Ribonuclease H-like"/>
    <property type="match status" value="1"/>
</dbReference>
<name>X6NFA8_RETFI</name>
<dbReference type="InterPro" id="IPR006941">
    <property type="entry name" value="RNase_CAF1"/>
</dbReference>
<dbReference type="Proteomes" id="UP000023152">
    <property type="component" value="Unassembled WGS sequence"/>
</dbReference>
<organism evidence="3 4">
    <name type="scientific">Reticulomyxa filosa</name>
    <dbReference type="NCBI Taxonomy" id="46433"/>
    <lineage>
        <taxon>Eukaryota</taxon>
        <taxon>Sar</taxon>
        <taxon>Rhizaria</taxon>
        <taxon>Retaria</taxon>
        <taxon>Foraminifera</taxon>
        <taxon>Monothalamids</taxon>
        <taxon>Reticulomyxidae</taxon>
        <taxon>Reticulomyxa</taxon>
    </lineage>
</organism>
<feature type="region of interest" description="Disordered" evidence="2">
    <location>
        <begin position="219"/>
        <end position="247"/>
    </location>
</feature>
<evidence type="ECO:0000313" key="4">
    <source>
        <dbReference type="Proteomes" id="UP000023152"/>
    </source>
</evidence>
<evidence type="ECO:0000313" key="3">
    <source>
        <dbReference type="EMBL" id="ETO24593.1"/>
    </source>
</evidence>
<dbReference type="InterPro" id="IPR012337">
    <property type="entry name" value="RNaseH-like_sf"/>
</dbReference>
<dbReference type="GO" id="GO:0000175">
    <property type="term" value="F:3'-5'-RNA exonuclease activity"/>
    <property type="evidence" value="ECO:0007669"/>
    <property type="project" value="TreeGrafter"/>
</dbReference>
<dbReference type="Gene3D" id="3.30.420.10">
    <property type="entry name" value="Ribonuclease H-like superfamily/Ribonuclease H"/>
    <property type="match status" value="1"/>
</dbReference>
<accession>X6NFA8</accession>
<proteinExistence type="inferred from homology"/>
<dbReference type="Pfam" id="PF04857">
    <property type="entry name" value="CAF1"/>
    <property type="match status" value="1"/>
</dbReference>
<dbReference type="InterPro" id="IPR036397">
    <property type="entry name" value="RNaseH_sf"/>
</dbReference>
<gene>
    <name evidence="3" type="ORF">RFI_12562</name>
</gene>
<reference evidence="3 4" key="1">
    <citation type="journal article" date="2013" name="Curr. Biol.">
        <title>The Genome of the Foraminiferan Reticulomyxa filosa.</title>
        <authorList>
            <person name="Glockner G."/>
            <person name="Hulsmann N."/>
            <person name="Schleicher M."/>
            <person name="Noegel A.A."/>
            <person name="Eichinger L."/>
            <person name="Gallinger C."/>
            <person name="Pawlowski J."/>
            <person name="Sierra R."/>
            <person name="Euteneuer U."/>
            <person name="Pillet L."/>
            <person name="Moustafa A."/>
            <person name="Platzer M."/>
            <person name="Groth M."/>
            <person name="Szafranski K."/>
            <person name="Schliwa M."/>
        </authorList>
    </citation>
    <scope>NUCLEOTIDE SEQUENCE [LARGE SCALE GENOMIC DNA]</scope>
</reference>
<dbReference type="OrthoDB" id="1432093at2759"/>
<dbReference type="GO" id="GO:0003723">
    <property type="term" value="F:RNA binding"/>
    <property type="evidence" value="ECO:0007669"/>
    <property type="project" value="TreeGrafter"/>
</dbReference>
<comment type="similarity">
    <text evidence="1">Belongs to the CAF1 family.</text>
</comment>
<dbReference type="InterPro" id="IPR051181">
    <property type="entry name" value="CAF1_poly(A)_ribonucleases"/>
</dbReference>
<feature type="compositionally biased region" description="Acidic residues" evidence="2">
    <location>
        <begin position="219"/>
        <end position="228"/>
    </location>
</feature>
<dbReference type="PANTHER" id="PTHR15092">
    <property type="entry name" value="POLY A -SPECIFIC RIBONUCLEASE/TARGET OF EGR1, MEMBER 1"/>
    <property type="match status" value="1"/>
</dbReference>
<comment type="caution">
    <text evidence="3">The sequence shown here is derived from an EMBL/GenBank/DDBJ whole genome shotgun (WGS) entry which is preliminary data.</text>
</comment>
<protein>
    <submittedName>
        <fullName evidence="3">Uncharacterized protein</fullName>
    </submittedName>
</protein>
<dbReference type="AlphaFoldDB" id="X6NFA8"/>
<evidence type="ECO:0000256" key="1">
    <source>
        <dbReference type="ARBA" id="ARBA00008372"/>
    </source>
</evidence>
<dbReference type="PANTHER" id="PTHR15092:SF22">
    <property type="entry name" value="POLY(A)-SPECIFIC RIBONUCLEASE PNLDC1"/>
    <property type="match status" value="1"/>
</dbReference>
<keyword evidence="4" id="KW-1185">Reference proteome</keyword>
<sequence>MYICVYVHIHIRDTISKEYLHELERLNGMTKVWNQLMIACHKDHIPVIVHNGLLDLSHLYNTFVCKLDSKSLNNSARYDWIYSYISSHYLDAKEATGKGGKHPDGGWMPPIVIDTKYLCQLLPYPIGNAFHRSDKGDKIRIHTGLKQLFYRFRNNSVPFVTWHTECAALFSAAQTHKDDNNTKFKAAKKAVRAKGAKSAPYAKYTARGDADESKLEQELVMEEEEEGGEDQREYEGNTGGRKTNAQSSTPFHHAGYDAFCTGMVFAKMCGLLTRYNYINQFHLRFDFHSCCLQDIMDVDVDAYFRDSTSEQPSRAVFKPLSNATHPLKTEHYVDFQFWTTLKTLCRQKWDLMKHSHQSLNKDDILNKQRVQFSDPNSLALSRHQLHSTYATFCQKFGLIYFLHPLHSCQQNTLDQILQAMNHINCIETGLKGVRLDMDLDNVESYFRAFVETKVKN</sequence>